<keyword evidence="2" id="KW-1185">Reference proteome</keyword>
<evidence type="ECO:0000313" key="1">
    <source>
        <dbReference type="EMBL" id="MBB6048707.1"/>
    </source>
</evidence>
<gene>
    <name evidence="1" type="ORF">HNQ39_000469</name>
</gene>
<dbReference type="AlphaFoldDB" id="A0A7W9W5L8"/>
<sequence length="169" mass="19043">MKIPRGTLFLQLSSTTLALVAVALYQHQTATPHAGTVRESQRILYQRYEEVLKLLYANQPMTAAEQLACLPKETVVLETALLRDYSVPYAPEMLFLQLGTMFQRHAARAADRGEREKAELLLGACRSLQGRLRIGSQDETPLERAKREVLLLRLERVSQLPQGPQESLS</sequence>
<evidence type="ECO:0000313" key="2">
    <source>
        <dbReference type="Proteomes" id="UP000520814"/>
    </source>
</evidence>
<comment type="caution">
    <text evidence="1">The sequence shown here is derived from an EMBL/GenBank/DDBJ whole genome shotgun (WGS) entry which is preliminary data.</text>
</comment>
<protein>
    <submittedName>
        <fullName evidence="1">Uncharacterized protein</fullName>
    </submittedName>
</protein>
<dbReference type="Proteomes" id="UP000520814">
    <property type="component" value="Unassembled WGS sequence"/>
</dbReference>
<organism evidence="1 2">
    <name type="scientific">Armatimonas rosea</name>
    <dbReference type="NCBI Taxonomy" id="685828"/>
    <lineage>
        <taxon>Bacteria</taxon>
        <taxon>Bacillati</taxon>
        <taxon>Armatimonadota</taxon>
        <taxon>Armatimonadia</taxon>
        <taxon>Armatimonadales</taxon>
        <taxon>Armatimonadaceae</taxon>
        <taxon>Armatimonas</taxon>
    </lineage>
</organism>
<proteinExistence type="predicted"/>
<dbReference type="RefSeq" id="WP_184192342.1">
    <property type="nucleotide sequence ID" value="NZ_JACHGW010000001.1"/>
</dbReference>
<reference evidence="1 2" key="1">
    <citation type="submission" date="2020-08" db="EMBL/GenBank/DDBJ databases">
        <title>Genomic Encyclopedia of Type Strains, Phase IV (KMG-IV): sequencing the most valuable type-strain genomes for metagenomic binning, comparative biology and taxonomic classification.</title>
        <authorList>
            <person name="Goeker M."/>
        </authorList>
    </citation>
    <scope>NUCLEOTIDE SEQUENCE [LARGE SCALE GENOMIC DNA]</scope>
    <source>
        <strain evidence="1 2">DSM 23562</strain>
    </source>
</reference>
<accession>A0A7W9W5L8</accession>
<name>A0A7W9W5L8_ARMRO</name>
<dbReference type="EMBL" id="JACHGW010000001">
    <property type="protein sequence ID" value="MBB6048707.1"/>
    <property type="molecule type" value="Genomic_DNA"/>
</dbReference>